<dbReference type="Proteomes" id="UP000236723">
    <property type="component" value="Unassembled WGS sequence"/>
</dbReference>
<accession>A0A1H5VQE1</accession>
<dbReference type="AlphaFoldDB" id="A0A1H5VQE1"/>
<gene>
    <name evidence="1" type="ORF">SAMN04489712_102417</name>
</gene>
<proteinExistence type="predicted"/>
<reference evidence="2" key="1">
    <citation type="submission" date="2016-10" db="EMBL/GenBank/DDBJ databases">
        <authorList>
            <person name="Varghese N."/>
            <person name="Submissions S."/>
        </authorList>
    </citation>
    <scope>NUCLEOTIDE SEQUENCE [LARGE SCALE GENOMIC DNA]</scope>
    <source>
        <strain evidence="2">DSM 43163</strain>
    </source>
</reference>
<organism evidence="1 2">
    <name type="scientific">Thermomonospora echinospora</name>
    <dbReference type="NCBI Taxonomy" id="1992"/>
    <lineage>
        <taxon>Bacteria</taxon>
        <taxon>Bacillati</taxon>
        <taxon>Actinomycetota</taxon>
        <taxon>Actinomycetes</taxon>
        <taxon>Streptosporangiales</taxon>
        <taxon>Thermomonosporaceae</taxon>
        <taxon>Thermomonospora</taxon>
    </lineage>
</organism>
<keyword evidence="2" id="KW-1185">Reference proteome</keyword>
<name>A0A1H5VQE1_9ACTN</name>
<dbReference type="EMBL" id="FNVO01000002">
    <property type="protein sequence ID" value="SEF89522.1"/>
    <property type="molecule type" value="Genomic_DNA"/>
</dbReference>
<sequence>MIRTLVRRVARAGTGDGDGGRGAAVPLAMAARELAEGARRLPGVQGVRVRPAGTAARPRLAMTVVCAEEADLAALYTALEKGPADRCRSMTKMSDLPVTVRFKVVYRQSPTFPQTGA</sequence>
<protein>
    <submittedName>
        <fullName evidence="1">Uncharacterized protein</fullName>
    </submittedName>
</protein>
<dbReference type="OrthoDB" id="3479101at2"/>
<dbReference type="RefSeq" id="WP_103936671.1">
    <property type="nucleotide sequence ID" value="NZ_FNVO01000002.1"/>
</dbReference>
<evidence type="ECO:0000313" key="1">
    <source>
        <dbReference type="EMBL" id="SEF89522.1"/>
    </source>
</evidence>
<evidence type="ECO:0000313" key="2">
    <source>
        <dbReference type="Proteomes" id="UP000236723"/>
    </source>
</evidence>